<dbReference type="InParanoid" id="A0A0V0QYG6"/>
<dbReference type="PANTHER" id="PTHR12732">
    <property type="entry name" value="UNCHARACTERIZED PROTEASOME COMPONENT REGION PCI-CONTAINING"/>
    <property type="match status" value="1"/>
</dbReference>
<comment type="caution">
    <text evidence="1">The sequence shown here is derived from an EMBL/GenBank/DDBJ whole genome shotgun (WGS) entry which is preliminary data.</text>
</comment>
<accession>A0A0V0QYG6</accession>
<evidence type="ECO:0008006" key="3">
    <source>
        <dbReference type="Google" id="ProtNLM"/>
    </source>
</evidence>
<evidence type="ECO:0000313" key="2">
    <source>
        <dbReference type="Proteomes" id="UP000054937"/>
    </source>
</evidence>
<reference evidence="1 2" key="1">
    <citation type="journal article" date="2015" name="Sci. Rep.">
        <title>Genome of the facultative scuticociliatosis pathogen Pseudocohnilembus persalinus provides insight into its virulence through horizontal gene transfer.</title>
        <authorList>
            <person name="Xiong J."/>
            <person name="Wang G."/>
            <person name="Cheng J."/>
            <person name="Tian M."/>
            <person name="Pan X."/>
            <person name="Warren A."/>
            <person name="Jiang C."/>
            <person name="Yuan D."/>
            <person name="Miao W."/>
        </authorList>
    </citation>
    <scope>NUCLEOTIDE SEQUENCE [LARGE SCALE GENOMIC DNA]</scope>
    <source>
        <strain evidence="1">36N120E</strain>
    </source>
</reference>
<dbReference type="AlphaFoldDB" id="A0A0V0QYG6"/>
<organism evidence="1 2">
    <name type="scientific">Pseudocohnilembus persalinus</name>
    <name type="common">Ciliate</name>
    <dbReference type="NCBI Taxonomy" id="266149"/>
    <lineage>
        <taxon>Eukaryota</taxon>
        <taxon>Sar</taxon>
        <taxon>Alveolata</taxon>
        <taxon>Ciliophora</taxon>
        <taxon>Intramacronucleata</taxon>
        <taxon>Oligohymenophorea</taxon>
        <taxon>Scuticociliatia</taxon>
        <taxon>Philasterida</taxon>
        <taxon>Pseudocohnilembidae</taxon>
        <taxon>Pseudocohnilembus</taxon>
    </lineage>
</organism>
<gene>
    <name evidence="1" type="ORF">PPERSA_06922</name>
</gene>
<dbReference type="Gene3D" id="1.10.10.10">
    <property type="entry name" value="Winged helix-like DNA-binding domain superfamily/Winged helix DNA-binding domain"/>
    <property type="match status" value="1"/>
</dbReference>
<keyword evidence="2" id="KW-1185">Reference proteome</keyword>
<dbReference type="Proteomes" id="UP000054937">
    <property type="component" value="Unassembled WGS sequence"/>
</dbReference>
<dbReference type="GO" id="GO:0000973">
    <property type="term" value="P:post-transcriptional tethering of RNA polymerase II gene DNA at nuclear periphery"/>
    <property type="evidence" value="ECO:0007669"/>
    <property type="project" value="TreeGrafter"/>
</dbReference>
<dbReference type="GO" id="GO:0070390">
    <property type="term" value="C:transcription export complex 2"/>
    <property type="evidence" value="ECO:0007669"/>
    <property type="project" value="TreeGrafter"/>
</dbReference>
<dbReference type="InterPro" id="IPR036388">
    <property type="entry name" value="WH-like_DNA-bd_sf"/>
</dbReference>
<proteinExistence type="predicted"/>
<protein>
    <recommendedName>
        <fullName evidence="3">PCI domain-containing protein</fullName>
    </recommendedName>
</protein>
<dbReference type="GO" id="GO:0006368">
    <property type="term" value="P:transcription elongation by RNA polymerase II"/>
    <property type="evidence" value="ECO:0007669"/>
    <property type="project" value="TreeGrafter"/>
</dbReference>
<dbReference type="GO" id="GO:0003690">
    <property type="term" value="F:double-stranded DNA binding"/>
    <property type="evidence" value="ECO:0007669"/>
    <property type="project" value="InterPro"/>
</dbReference>
<dbReference type="InterPro" id="IPR045114">
    <property type="entry name" value="Csn12-like"/>
</dbReference>
<dbReference type="EMBL" id="LDAU01000084">
    <property type="protein sequence ID" value="KRX07307.1"/>
    <property type="molecule type" value="Genomic_DNA"/>
</dbReference>
<dbReference type="GO" id="GO:0016973">
    <property type="term" value="P:poly(A)+ mRNA export from nucleus"/>
    <property type="evidence" value="ECO:0007669"/>
    <property type="project" value="TreeGrafter"/>
</dbReference>
<sequence length="263" mass="31850">MNDLILFYKQKNVNLIKKKLSQLIKKEIIVHDLKNYQPQNFEQYKNQNDIFLTKFVSYIQYFFEWIQKKDDQNYTESQCLEYFVNQTTDQLLHFYEEMEGDKYDWFLPLIKFQLYSVKWVYKKQLENNISETFVQKIRSFLQAKKRQQQVNSLYLLFDKLRLICIRNLFNKIWKLYASKSENKDTNQIPLEILAQGFQFSINFDQQNKQVVDKREVACIIGNLCMLKLIKGYIFNKNILVVKKQDPFPNVWEVVKSMKADAFL</sequence>
<dbReference type="PANTHER" id="PTHR12732:SF0">
    <property type="entry name" value="PCI DOMAIN-CONTAINING PROTEIN 2"/>
    <property type="match status" value="1"/>
</dbReference>
<name>A0A0V0QYG6_PSEPJ</name>
<dbReference type="GO" id="GO:0003723">
    <property type="term" value="F:RNA binding"/>
    <property type="evidence" value="ECO:0007669"/>
    <property type="project" value="InterPro"/>
</dbReference>
<dbReference type="OrthoDB" id="10252687at2759"/>
<evidence type="ECO:0000313" key="1">
    <source>
        <dbReference type="EMBL" id="KRX07307.1"/>
    </source>
</evidence>